<dbReference type="STRING" id="1586287.BBK82_23245"/>
<evidence type="ECO:0000313" key="4">
    <source>
        <dbReference type="EMBL" id="ANZ38541.1"/>
    </source>
</evidence>
<feature type="domain" description="TIR" evidence="3">
    <location>
        <begin position="5"/>
        <end position="158"/>
    </location>
</feature>
<dbReference type="InterPro" id="IPR035897">
    <property type="entry name" value="Toll_tir_struct_dom_sf"/>
</dbReference>
<dbReference type="Gene3D" id="2.130.10.10">
    <property type="entry name" value="YVTN repeat-like/Quinoprotein amine dehydrogenase"/>
    <property type="match status" value="2"/>
</dbReference>
<dbReference type="SUPFAM" id="SSF52200">
    <property type="entry name" value="Toll/Interleukin receptor TIR domain"/>
    <property type="match status" value="1"/>
</dbReference>
<evidence type="ECO:0000256" key="2">
    <source>
        <dbReference type="SAM" id="Phobius"/>
    </source>
</evidence>
<reference evidence="4 5" key="1">
    <citation type="submission" date="2016-07" db="EMBL/GenBank/DDBJ databases">
        <title>Complete genome sequence of the Lentzea guizhouensis DHS C013.</title>
        <authorList>
            <person name="Cao C."/>
        </authorList>
    </citation>
    <scope>NUCLEOTIDE SEQUENCE [LARGE SCALE GENOMIC DNA]</scope>
    <source>
        <strain evidence="4 5">DHS C013</strain>
    </source>
</reference>
<dbReference type="EMBL" id="CP016793">
    <property type="protein sequence ID" value="ANZ38541.1"/>
    <property type="molecule type" value="Genomic_DNA"/>
</dbReference>
<dbReference type="RefSeq" id="WP_065916888.1">
    <property type="nucleotide sequence ID" value="NZ_CP016793.1"/>
</dbReference>
<dbReference type="GO" id="GO:0007165">
    <property type="term" value="P:signal transduction"/>
    <property type="evidence" value="ECO:0007669"/>
    <property type="project" value="InterPro"/>
</dbReference>
<accession>A0A1B2HLG8</accession>
<dbReference type="Pfam" id="PF13676">
    <property type="entry name" value="TIR_2"/>
    <property type="match status" value="1"/>
</dbReference>
<evidence type="ECO:0000313" key="5">
    <source>
        <dbReference type="Proteomes" id="UP000093053"/>
    </source>
</evidence>
<dbReference type="PROSITE" id="PS50104">
    <property type="entry name" value="TIR"/>
    <property type="match status" value="1"/>
</dbReference>
<protein>
    <recommendedName>
        <fullName evidence="3">TIR domain-containing protein</fullName>
    </recommendedName>
</protein>
<proteinExistence type="predicted"/>
<keyword evidence="2" id="KW-0472">Membrane</keyword>
<dbReference type="Proteomes" id="UP000093053">
    <property type="component" value="Chromosome"/>
</dbReference>
<name>A0A1B2HLG8_9PSEU</name>
<keyword evidence="2" id="KW-0812">Transmembrane</keyword>
<feature type="transmembrane region" description="Helical" evidence="2">
    <location>
        <begin position="180"/>
        <end position="203"/>
    </location>
</feature>
<dbReference type="InterPro" id="IPR015943">
    <property type="entry name" value="WD40/YVTN_repeat-like_dom_sf"/>
</dbReference>
<dbReference type="InterPro" id="IPR011044">
    <property type="entry name" value="Quino_amine_DH_bsu"/>
</dbReference>
<keyword evidence="5" id="KW-1185">Reference proteome</keyword>
<feature type="region of interest" description="Disordered" evidence="1">
    <location>
        <begin position="480"/>
        <end position="504"/>
    </location>
</feature>
<organism evidence="4 5">
    <name type="scientific">Lentzea guizhouensis</name>
    <dbReference type="NCBI Taxonomy" id="1586287"/>
    <lineage>
        <taxon>Bacteria</taxon>
        <taxon>Bacillati</taxon>
        <taxon>Actinomycetota</taxon>
        <taxon>Actinomycetes</taxon>
        <taxon>Pseudonocardiales</taxon>
        <taxon>Pseudonocardiaceae</taxon>
        <taxon>Lentzea</taxon>
    </lineage>
</organism>
<evidence type="ECO:0000256" key="1">
    <source>
        <dbReference type="SAM" id="MobiDB-lite"/>
    </source>
</evidence>
<dbReference type="SUPFAM" id="SSF50969">
    <property type="entry name" value="YVTN repeat-like/Quinoprotein amine dehydrogenase"/>
    <property type="match status" value="1"/>
</dbReference>
<sequence length="893" mass="94699">MSDEPGYDAFISYSRALDGTLAPELHRGVQRFAKPWYRQRALRVFLDDASLSANPGLWTSIEAALGRSRWLVLLASPEAAASTWVNREVDWWLAHRSAQQVLVVLTSGEYSSSVPPSLRVALGQEPRWVDLRWLRSAGQVDPSNPRLREAVADIASAVRGVPKDDLVGEHIRQHRRTVRLARGAVAALVLLTVGVLIAAFLAVGQRDSARAQARTASARGLASAAVAALRTDLSLAQALAAEAYRVEANGQTRAALFQALTASPQLDRYVSVGAWSSLAASADGEVVVAGTEDGRVVRLDLAGGRSEQRLGDRPVRSVAISADGGVVAAASAGSGLRWDVAGGVRTFDLPDGDPDVLAAVSPSGRFSAVYSTTATATDDSGASAGTRIVHDGQTDRVLTRADTTFPLLFLRMTDDDTLLEVSYDNWVRRAPATLDVKSATPANVMPGNGVTPGLSADGAHLGYSWENGTELWHTTATAPAHNAPQRRVPPGRASPSSVGVSNDGARTAVADTGTIFVYDMTGPDPGERLRLEGNSATPFVEFLGDNDHLVSAARDQLVLWDLTANTRIGSTLPVQVPLVCTACPAASVAVSNGKTAITAGAELTVDTRALTVDPPDAFGPAVWRGDHLYVVTTPDGIGETWEVRDGMRRLARWQGQVSATDVLAMGVSADERRVVTVNELGDVQVLEGADLAAARTIPLGRRLDQDGWRPSPHLAAVSPDASSAVVVTPTSVELVDAVSGARRSLPGGGASSVTFTGDSLLVQRSDSIEVWDLAGSVRRHSFRTDPSYLPGIAAGSTFVTQMRRDRVMVVFAVTGEQVGEIRLAPQVSRYGRIGMAFDGDQRVLTAVSETDLRSWDLSAENWVRAACTSAGRDLTAEEWQRYVGSAPPDLTCG</sequence>
<dbReference type="AlphaFoldDB" id="A0A1B2HLG8"/>
<evidence type="ECO:0000259" key="3">
    <source>
        <dbReference type="PROSITE" id="PS50104"/>
    </source>
</evidence>
<keyword evidence="2" id="KW-1133">Transmembrane helix</keyword>
<dbReference type="KEGG" id="led:BBK82_23245"/>
<dbReference type="InterPro" id="IPR000157">
    <property type="entry name" value="TIR_dom"/>
</dbReference>
<dbReference type="Gene3D" id="3.40.50.10140">
    <property type="entry name" value="Toll/interleukin-1 receptor homology (TIR) domain"/>
    <property type="match status" value="1"/>
</dbReference>
<dbReference type="SUPFAM" id="SSF50998">
    <property type="entry name" value="Quinoprotein alcohol dehydrogenase-like"/>
    <property type="match status" value="1"/>
</dbReference>
<gene>
    <name evidence="4" type="ORF">BBK82_23245</name>
</gene>
<dbReference type="SMART" id="SM00255">
    <property type="entry name" value="TIR"/>
    <property type="match status" value="1"/>
</dbReference>
<dbReference type="InterPro" id="IPR011047">
    <property type="entry name" value="Quinoprotein_ADH-like_sf"/>
</dbReference>